<sequence>MTKYVLNSGGLRNNPEAAKKFFSEVTKDLGETPKILLCFFAQPREDWETKFADVVENSKTLMSGINPVFEMALPDKFEEQMENTDVVYMSGGDDHLLLYWLKQFDIPRAWDGKVVATNSASSDILSKHFWTCDWRQLMDGLGILPIKFIPHYKSDWGIDDPRGLIDWEAAYKELEGYGDTSLPIHALKEGEYIVIEK</sequence>
<gene>
    <name evidence="5" type="ORF">UX31_C0005G0032</name>
</gene>
<comment type="similarity">
    <text evidence="1">Belongs to the peptidase S51 family.</text>
</comment>
<reference evidence="5 6" key="1">
    <citation type="journal article" date="2015" name="Nature">
        <title>rRNA introns, odd ribosomes, and small enigmatic genomes across a large radiation of phyla.</title>
        <authorList>
            <person name="Brown C.T."/>
            <person name="Hug L.A."/>
            <person name="Thomas B.C."/>
            <person name="Sharon I."/>
            <person name="Castelle C.J."/>
            <person name="Singh A."/>
            <person name="Wilkins M.J."/>
            <person name="Williams K.H."/>
            <person name="Banfield J.F."/>
        </authorList>
    </citation>
    <scope>NUCLEOTIDE SEQUENCE [LARGE SCALE GENOMIC DNA]</scope>
</reference>
<evidence type="ECO:0000256" key="3">
    <source>
        <dbReference type="ARBA" id="ARBA00022801"/>
    </source>
</evidence>
<comment type="caution">
    <text evidence="5">The sequence shown here is derived from an EMBL/GenBank/DDBJ whole genome shotgun (WGS) entry which is preliminary data.</text>
</comment>
<dbReference type="SUPFAM" id="SSF52317">
    <property type="entry name" value="Class I glutamine amidotransferase-like"/>
    <property type="match status" value="1"/>
</dbReference>
<dbReference type="GO" id="GO:0008236">
    <property type="term" value="F:serine-type peptidase activity"/>
    <property type="evidence" value="ECO:0007669"/>
    <property type="project" value="UniProtKB-KW"/>
</dbReference>
<evidence type="ECO:0000256" key="2">
    <source>
        <dbReference type="ARBA" id="ARBA00022670"/>
    </source>
</evidence>
<keyword evidence="2" id="KW-0645">Protease</keyword>
<accession>A0A0G1NPJ0</accession>
<keyword evidence="4" id="KW-0720">Serine protease</keyword>
<dbReference type="InterPro" id="IPR005320">
    <property type="entry name" value="Peptidase_S51"/>
</dbReference>
<dbReference type="GO" id="GO:0006508">
    <property type="term" value="P:proteolysis"/>
    <property type="evidence" value="ECO:0007669"/>
    <property type="project" value="UniProtKB-KW"/>
</dbReference>
<dbReference type="Gene3D" id="3.40.50.880">
    <property type="match status" value="1"/>
</dbReference>
<dbReference type="Proteomes" id="UP000034107">
    <property type="component" value="Unassembled WGS sequence"/>
</dbReference>
<dbReference type="AlphaFoldDB" id="A0A0G1NPJ0"/>
<proteinExistence type="inferred from homology"/>
<dbReference type="InterPro" id="IPR029062">
    <property type="entry name" value="Class_I_gatase-like"/>
</dbReference>
<organism evidence="5 6">
    <name type="scientific">Candidatus Nomurabacteria bacterium GW2011_GWA1_46_11</name>
    <dbReference type="NCBI Taxonomy" id="1618732"/>
    <lineage>
        <taxon>Bacteria</taxon>
        <taxon>Candidatus Nomuraibacteriota</taxon>
    </lineage>
</organism>
<evidence type="ECO:0000256" key="4">
    <source>
        <dbReference type="ARBA" id="ARBA00022825"/>
    </source>
</evidence>
<evidence type="ECO:0008006" key="7">
    <source>
        <dbReference type="Google" id="ProtNLM"/>
    </source>
</evidence>
<dbReference type="Pfam" id="PF03575">
    <property type="entry name" value="Peptidase_S51"/>
    <property type="match status" value="1"/>
</dbReference>
<keyword evidence="3" id="KW-0378">Hydrolase</keyword>
<evidence type="ECO:0000256" key="1">
    <source>
        <dbReference type="ARBA" id="ARBA00006534"/>
    </source>
</evidence>
<protein>
    <recommendedName>
        <fullName evidence="7">Peptidase E</fullName>
    </recommendedName>
</protein>
<evidence type="ECO:0000313" key="6">
    <source>
        <dbReference type="Proteomes" id="UP000034107"/>
    </source>
</evidence>
<dbReference type="EMBL" id="LCLS01000005">
    <property type="protein sequence ID" value="KKU22222.1"/>
    <property type="molecule type" value="Genomic_DNA"/>
</dbReference>
<evidence type="ECO:0000313" key="5">
    <source>
        <dbReference type="EMBL" id="KKU22222.1"/>
    </source>
</evidence>
<name>A0A0G1NPJ0_9BACT</name>